<evidence type="ECO:0000313" key="2">
    <source>
        <dbReference type="EMBL" id="KAK3518801.1"/>
    </source>
</evidence>
<sequence length="5294" mass="568734">CSIITSISSPSASTLLVQWTSYIGATNYILDLRVLNMSSVAPVVVTVSASTTQKEVFGLKPGTLYTVVVKVFRFYSVGCSDTRIARTVPDMSQIISARAISSTAIILEWDRVYSADQYFILVNSSITGERYNLSFTNTSTIMHNLRPTTTYDCFVYTSNSAGLGARSRVRTVTTLVQPPAVVTMVPLSNQAVRVMWHSVDRVLLYKISVTDFNGTQILSMTISTTFQDVQNLLPCNLYLISVSSLNTFLDPGEPKQVNYSANNISSVTLVTADYSCVSASAVVSWRAVFGAESYRAIAVDQNGRTVSCTSTGTTCQLPTLGCDRDYVVQVSAMANNCESRSSVMAFFQTVPCAPANLNLYRECSSNVIIFSWKLTNNTSFYRAQLQDSSGGSQACITTDNSCFFTDTVCGRSYRFTVYGVNGECNGPVSKAVSIQTAPCVPQNLLPITDCSSDSITLTWNSANGALFYIASVTDSSGGRFSCSTMELNCQVTGLNCGTTYNASIISSNYKCNSSVSNRITVETAPCPPPQVQTTLNCDENQVLVSWQSSRFSGSYTASIDDLSGGLLSCSTVNSSCWIPSLKCGQVYDVSVTYHNGICRSRPSTPIHMNSVPCGPGNFHTSVNCSSGVLQLTWDQTYGANGYSASLISVSSGRQHFCNSTYPTCSHSTLTCGDSYVARVRSYNRTCFSMLSQPVTIKEVPCVPINVTVARTCTNQTTVMWQASFGAQSYRVIAVGNKGHQTTCSSNSTTCSLTNLRCGQVYNVSAMAIDDTCSSPQSQSVTLQTGPCAPFNIRSTIECISNDVTLTWDSSSSSVSYTGKAVGSDGHIVWCNSTSAGCQFTRLHCGQDYTIRLMASDGVCWSTESDIYIQPTAPCAPTTVLKFLHCDTNMLSVNWTPSPRALSYSALVRPVNGPLRGCNSPDTSCDIPGLQCGMSYTLSVMAANRVCTGPESPSQFFQTAPCLPGYVSASIICVFNTVQVSWTQAVGALSYTSVLTGPSGSTRSCSTSALSCDFTGLTCAQTYRLQVFPNNNICNSTGTTAITVTTGPCDPSNMVAQVQCGSDAVTVSWQASAGATTYTIQAYTQSQTVLSASCVSSNTTCTLKQLQCGTLFNVSVVANDGTCNSRPWVGTTVKTAPCPPVLQIFPRSCISDQVVVSWTRVQDGLGVTVNGTSTLGHSLGCSSVNNSCTLQELWCGQRYTVQGISYSQWCNSTSSVPLNIVTDPCTPAAVHVNYTCGTSMAVLSWNESLGRESFNARVQTQDHSDSCTSNQTRCSFSSLLCGRLYNVSVGAMAGQCKSTNVARTQLQTAPCAPQNVSVSLQCANNTALVTWTLSPGAIGYNVTALGRDGDVKYCHTSNNYCQMPNMHCSQTYNFVVTPFSGTCNGYPSSPFTFTAGPCQPTRVQATLLCQNNVGSVSWPAALNAESYISTAISSDGFRHNCTTNGTSCSFLDLHCGKDYSITVVTIQRGCRSDPSLPVLLRSAICPPANMAGVTQCGTNDIIITWDPSPWPDVTYFLFSQKDSTKNSTFNTTATSIILNHLQCGWLFTVWVTAQYNTCISQYSAPVQIRTAPCSPYGLAATASCGTNLGNLTWHGGVGALFYTTTLVSSAGSSISCTSNTTSCVVKLDCEHTYTATVISSTGLCNSTANSTFQFSSAPCLISNVQTQLNCSTNTLAVQWAATGNKTYTALAIDTDGTRPSCNTSGSSCTIQGLRCGRSYGIAVTTSNIQCTIQGSDLQVQTAPCKPENLSVSLVCNTSIATVWWNNTGVDQSYRVLAVNNTGGVVNCSTGASSCTFNQFHCGETYTVTVTGVTQQCTSQPSTSVDLITAPCIPTHVTAIYNCDTSITSVWWDVARGADNYVVYAVSSQGYKSNFSTIDTTFDFQDLRCGQDYNITVVAENGGCRSQPSQPFTVSTGPCPHSTPRVLLDCSSNSAFISWIPGYGILYYNASADALDMGDRVTCSTTGVSCNITRLQCAQTYQISVTGQGYTCSSPPQGWVSTTSAEVIRVTGRKMLGLPSGRRKEDKETWWWNEEVQDSIQRKRLAKKKWDIDRTEENRQEYKESQCRVKREVSKAKQKAYDELYTRLDTREGQKDLYRLARQRDRDGKDVQQLSEEVRQESPWTMMFADDIVICSESREQVEENLERWRFALERRGMKVSRSPCPPNQVSAQVPCESNVMSVSWQISHGSDSYLAVAQSNKGQRFNCSSNRTTCHIPGLECGQTYEVYVSGVVGTCIGPKSQSQIVKTAPCMPQNIQAILACQSTVLNVTWQQSGEATQYRAMVETSAGQVIYPVTDKLFFTVSNILCGMTYNVTVVAQNDKCNSSHSSVRSAISAPCPPQAISTIIICSSNTLSVNWTSSVAGVNYLAQAISVNGYYTCNSTTTACSINVPCGRTYNISVIPSQNGCNGVSSPYKIIQAAPCVPTLTSVEMDCLSNLAWVAWNTSAGAESYTVLAMDNYRQRFQCKSNDSMCAVSGLQCGKNYSFSLTATNAQCRSGDSNTIQSETVPCAPEGVNVSVGCATGTVSVQWWPSVGALTYTATLEPFEGMASCCSTLNGSTSCEVTSLPCGQSYMVTVTAAGRTCNSSQSTAIMVQTAPQLSRHVLEFSPINKRVVSLRLRAGDRCLTVVSAYGPNGSVEYPTFLETLRGVQEGALTGDSIVLLWDFNAHVGNNSDTWRGVIGRNGPPDLNSSGVLLLDFCASHSLSITNTMFKHKGAHQYTWYQDTLGRRSMIDLVIVSSDLRPHVLDTRVKRGVELSTDHHLVVSWIRLRRRMPDRLGRPKRIVRVCWERLADPSVRGVFNSHLRESFNQIPREVGDIESEWTMFSSSIVDAAIRSCGRKVSGAGHGGNPRTQWWTLEVRNAVKLKKESYRAWLARGTPEAAEAYWQVWEEFGEAMEKDYQTASGKFWQTVRRLRKGKQLSANTVYSGGGELLVSTGDIAGWWKEYFEDLLNPTDMPSVEEPEAEDSEVDSFNTQAEVTEVVQQLLGGKAPGVDEIRPEYLKSLDVVGLSWLTRLCNIRDSASGLGNRDDVVLLAPSSLDLQHALGHFAAECEVAGMRVSTSKSEAMVLDQKKVACTLQVGGEVLPQVEEFKYLGVLFTSEGRMACEIDRCFGAAAAVMRSMYWSVVVKKELSRKAKLSIYQSIYVPTLTYGHELWIQAAEMSFLCRVVGRSLRDRVRSSVTREELGVEPLLLHIERGQLRWLGHLFRMPPGRLPGKVFRACLTGKRRRGRPRTRWRDYVSRLAWERLRVPPEELEEVSGEREECSLFHIVLIMLFACVAPCQPPGLNATVSCTDNVARVRWTSSAGGQLYKVNAVSMNGTFTDSCNGFDGTCDLRSLVCGLQYTATVVAQHSSCTSLPSPPTRFKTVPCVPQNIILDLDCQARNLTVSWSKSLGAQFYTAMVMDSGGHSTNCQSLSEHCSISGLACGNIYHASVVASDLSCSSQPSNIKNTDSIPCPPYNILAQMDILTGTAILSWSMSAGALRYKAIAVSGFSGTSFSCNTNQTNCNLNNLLCGDKYNVTVQAVGSICNSSASMARYLQTGPCVPELVSVSYMPPVALLLWDMTRGADNYTAQAVSKQGLQSSCLTRDTSCVLYRLNCSQIYNITLTAYSNIYQDGVPSNTLTLNTEPCPPTILATRAMRNQGQVTWEPSVGAVRYMVMLEGHQGDTLYCQTTETSCTVQGVLCGTVYVARAMAIGTSLNSSNSVGALLTTVPCLPDPTSFAVAVQCANDSASVSWTWSEGATSYELIATSYNGAQLKCVTTQNSCNITYLECGQMYSLSLTAFNSAGTVSLETGITFQSRPCVPRYVGANLQCGTRTAVLTWEQRPGIMYYLGSATYTPGVAAVVCNSSSDSCSFSGLQCGVQYSLRVKAYTRQCSSDFSTPVNITTEPCQAQNLTVTGSCTSNTLQLNWSNATGALRYTISVTGNLGYTSAFQSSMTNVQVEVSCGQSYSFRVLGQNDQCQSLTSTTAKFSTAPCVPSGVNTFIQCENNIASVSWSGSDGAVTYTAVARGQTLGGTHICTTNTTVCTWTDLLCGETYIARVIASDLHCSSTPSDNTTIHMAPCITQILNTTMDCSLRVASVTWRSSRAAQSYLVTAENNIGQQVGQTTNTTVAYFSDLQCGQQYYFKVSSVGQVCRSSPSNTSILQTDPCPPTAVSTSVDCLSNIITVAWGLSNTADHYMASMVGPDDTVTICMSSTTSCGTAILQCGQKYNVSVTASRLLCNSKPSGQTSFNTAPCVPMGVSVVMDCTKNEARVSWNASQGAMHYLVFATSRSSDYISCNSSGVNTYCTLKTLTCGAVYAVQVVAIGNECSSLPSPAVDFRSAPCRSDIVFVHLNCNSSSFSLNWTSVNGAVYYTAVARASVGQNSSCTTNSSSCDLRQLACGQIYNITVTASNSQCSNQSTAVQVASAPCPLAHIISSINCQANFALVQWDPNGVAESYEVQALGARGYVTGCNTTGTLCNVYNLLCGDVYNISVAAINNKCSVKGYPVLQLRSVPCIPVPLNPTLNCTSGAVTVNWQPSSGATSYKALAQGSGGYPSSCNSNSTTCVFTGLLCGLNYNFTVSASDSICTSIYSSSVQLNTVPCKPQRLSALMDCWTGTGLVSWEAGQGILSYLVQAMGANGNQAQCSTTNTSCSLPNLTCGQLYTLTSVGQDGHCNSSAAQVNLQSVPCVPTSVQASLICSSNSAAVTWLSSSGALRYWADAVNINRSHSISCNSSLPSCTIGQLLCGTSYNITVVALNDTCSSGKSVATQLRSAPCAPQNVQVQMNCTASAMSITWAANPDAEHFIVEAVGSNISLSCNTTGTSCTIRDLVCGLSLSVTVRTVRGSCQSIPSAAKPVSTAPCIPQGQSGNLDCVTNSVWVSWQRATGAESYQVLAVSGGGASSNCSTSDLFCNVPSLLCGTQYTFQVTAINSWCASGQYNNSFHIETGPCSLKGISAVTECRSRSIRVSWLTQSSSSILVVTAEGQDLSFLECNSTGTSCVLNGARCGMKYAIIVSTSSDKCNSLRSPPYYLQTAPCAPQALNVTPQCNTQGVLVTWAPSNLAQSYYLTATGWDGDVQNCSSTRENCTLSHLHCGQPYTLSLIASDMNCTSPASQALTFRTTPCAPLSLNVSVSCGNSSAALSWSTSRGSVWYYAMAVNAQGDKRQCITTNTSCSMAGLQCGMMYNFSVQASDAQCNSSSSSIVQRRIVPCPPPSVTIVTHNMENASLLESYWTERTYFEFLVPCDISYSVEVIVGSRIGNGAASIAVNGSTDFCQVYSSNTTGSAVGRRRRDLRQAEILAELEDE</sequence>
<feature type="domain" description="Fibronectin type-III" evidence="1">
    <location>
        <begin position="3806"/>
        <end position="3893"/>
    </location>
</feature>
<dbReference type="CDD" id="cd00063">
    <property type="entry name" value="FN3"/>
    <property type="match status" value="7"/>
</dbReference>
<feature type="domain" description="Fibronectin type-III" evidence="1">
    <location>
        <begin position="3629"/>
        <end position="3716"/>
    </location>
</feature>
<feature type="domain" description="Fibronectin type-III" evidence="1">
    <location>
        <begin position="875"/>
        <end position="961"/>
    </location>
</feature>
<protein>
    <recommendedName>
        <fullName evidence="1">Fibronectin type-III domain-containing protein</fullName>
    </recommendedName>
</protein>
<dbReference type="InterPro" id="IPR036116">
    <property type="entry name" value="FN3_sf"/>
</dbReference>
<feature type="domain" description="Fibronectin type-III" evidence="1">
    <location>
        <begin position="91"/>
        <end position="179"/>
    </location>
</feature>
<dbReference type="PROSITE" id="PS50853">
    <property type="entry name" value="FN3"/>
    <property type="match status" value="24"/>
</dbReference>
<comment type="caution">
    <text evidence="2">The sequence shown here is derived from an EMBL/GenBank/DDBJ whole genome shotgun (WGS) entry which is preliminary data.</text>
</comment>
<feature type="domain" description="Fibronectin type-III" evidence="1">
    <location>
        <begin position="4504"/>
        <end position="4590"/>
    </location>
</feature>
<accession>A0AAE0UTK6</accession>
<dbReference type="InterPro" id="IPR036691">
    <property type="entry name" value="Endo/exonu/phosph_ase_sf"/>
</dbReference>
<dbReference type="Gene3D" id="3.60.10.10">
    <property type="entry name" value="Endonuclease/exonuclease/phosphatase"/>
    <property type="match status" value="1"/>
</dbReference>
<dbReference type="Proteomes" id="UP001274896">
    <property type="component" value="Unassembled WGS sequence"/>
</dbReference>
<feature type="domain" description="Fibronectin type-III" evidence="1">
    <location>
        <begin position="5113"/>
        <end position="5202"/>
    </location>
</feature>
<feature type="domain" description="Fibronectin type-III" evidence="1">
    <location>
        <begin position="1828"/>
        <end position="1917"/>
    </location>
</feature>
<dbReference type="EMBL" id="JAUCMX010000017">
    <property type="protein sequence ID" value="KAK3518801.1"/>
    <property type="molecule type" value="Genomic_DNA"/>
</dbReference>
<reference evidence="2" key="1">
    <citation type="submission" date="2023-06" db="EMBL/GenBank/DDBJ databases">
        <title>Male Hemibagrus guttatus genome.</title>
        <authorList>
            <person name="Bian C."/>
        </authorList>
    </citation>
    <scope>NUCLEOTIDE SEQUENCE</scope>
    <source>
        <strain evidence="2">Male_cb2023</strain>
        <tissue evidence="2">Muscle</tissue>
    </source>
</reference>
<dbReference type="SUPFAM" id="SSF56219">
    <property type="entry name" value="DNase I-like"/>
    <property type="match status" value="1"/>
</dbReference>
<dbReference type="GO" id="GO:0003824">
    <property type="term" value="F:catalytic activity"/>
    <property type="evidence" value="ECO:0007669"/>
    <property type="project" value="InterPro"/>
</dbReference>
<proteinExistence type="predicted"/>
<dbReference type="Pfam" id="PF00041">
    <property type="entry name" value="fn3"/>
    <property type="match status" value="3"/>
</dbReference>
<feature type="domain" description="Fibronectin type-III" evidence="1">
    <location>
        <begin position="3717"/>
        <end position="3805"/>
    </location>
</feature>
<feature type="non-terminal residue" evidence="2">
    <location>
        <position position="1"/>
    </location>
</feature>
<feature type="domain" description="Fibronectin type-III" evidence="1">
    <location>
        <begin position="353"/>
        <end position="439"/>
    </location>
</feature>
<keyword evidence="3" id="KW-1185">Reference proteome</keyword>
<feature type="domain" description="Fibronectin type-III" evidence="1">
    <location>
        <begin position="2510"/>
        <end position="2598"/>
    </location>
</feature>
<feature type="domain" description="Fibronectin type-III" evidence="1">
    <location>
        <begin position="702"/>
        <end position="787"/>
    </location>
</feature>
<dbReference type="SMART" id="SM00060">
    <property type="entry name" value="FN3"/>
    <property type="match status" value="37"/>
</dbReference>
<feature type="domain" description="Fibronectin type-III" evidence="1">
    <location>
        <begin position="1485"/>
        <end position="1572"/>
    </location>
</feature>
<feature type="domain" description="Fibronectin type-III" evidence="1">
    <location>
        <begin position="4677"/>
        <end position="4764"/>
    </location>
</feature>
<evidence type="ECO:0000259" key="1">
    <source>
        <dbReference type="PROSITE" id="PS50853"/>
    </source>
</evidence>
<dbReference type="SUPFAM" id="SSF49265">
    <property type="entry name" value="Fibronectin type III"/>
    <property type="match status" value="32"/>
</dbReference>
<evidence type="ECO:0000313" key="3">
    <source>
        <dbReference type="Proteomes" id="UP001274896"/>
    </source>
</evidence>
<organism evidence="2 3">
    <name type="scientific">Hemibagrus guttatus</name>
    <dbReference type="NCBI Taxonomy" id="175788"/>
    <lineage>
        <taxon>Eukaryota</taxon>
        <taxon>Metazoa</taxon>
        <taxon>Chordata</taxon>
        <taxon>Craniata</taxon>
        <taxon>Vertebrata</taxon>
        <taxon>Euteleostomi</taxon>
        <taxon>Actinopterygii</taxon>
        <taxon>Neopterygii</taxon>
        <taxon>Teleostei</taxon>
        <taxon>Ostariophysi</taxon>
        <taxon>Siluriformes</taxon>
        <taxon>Bagridae</taxon>
        <taxon>Hemibagrus</taxon>
    </lineage>
</organism>
<feature type="domain" description="Fibronectin type-III" evidence="1">
    <location>
        <begin position="4936"/>
        <end position="5025"/>
    </location>
</feature>
<feature type="domain" description="Fibronectin type-III" evidence="1">
    <location>
        <begin position="440"/>
        <end position="526"/>
    </location>
</feature>
<dbReference type="InterPro" id="IPR003961">
    <property type="entry name" value="FN3_dom"/>
</dbReference>
<dbReference type="Gene3D" id="2.60.40.10">
    <property type="entry name" value="Immunoglobulins"/>
    <property type="match status" value="25"/>
</dbReference>
<feature type="domain" description="Fibronectin type-III" evidence="1">
    <location>
        <begin position="2251"/>
        <end position="2337"/>
    </location>
</feature>
<feature type="domain" description="Fibronectin type-III" evidence="1">
    <location>
        <begin position="1"/>
        <end position="90"/>
    </location>
</feature>
<feature type="domain" description="Fibronectin type-III" evidence="1">
    <location>
        <begin position="4065"/>
        <end position="4154"/>
    </location>
</feature>
<feature type="domain" description="Fibronectin type-III" evidence="1">
    <location>
        <begin position="4765"/>
        <end position="4850"/>
    </location>
</feature>
<feature type="domain" description="Fibronectin type-III" evidence="1">
    <location>
        <begin position="5026"/>
        <end position="5112"/>
    </location>
</feature>
<feature type="non-terminal residue" evidence="2">
    <location>
        <position position="5294"/>
    </location>
</feature>
<gene>
    <name evidence="2" type="ORF">QTP70_014886</name>
</gene>
<feature type="domain" description="Fibronectin type-III" evidence="1">
    <location>
        <begin position="1049"/>
        <end position="1137"/>
    </location>
</feature>
<feature type="domain" description="Fibronectin type-III" evidence="1">
    <location>
        <begin position="1311"/>
        <end position="1397"/>
    </location>
</feature>
<feature type="domain" description="Fibronectin type-III" evidence="1">
    <location>
        <begin position="2164"/>
        <end position="2250"/>
    </location>
</feature>
<feature type="domain" description="Fibronectin type-III" evidence="1">
    <location>
        <begin position="4242"/>
        <end position="4330"/>
    </location>
</feature>
<dbReference type="PANTHER" id="PTHR47135:SF3">
    <property type="entry name" value="FIBRONECTIN TYPE-III DOMAIN-CONTAINING PROTEIN"/>
    <property type="match status" value="1"/>
</dbReference>
<name>A0AAE0UTK6_9TELE</name>
<dbReference type="InterPro" id="IPR013783">
    <property type="entry name" value="Ig-like_fold"/>
</dbReference>
<dbReference type="PANTHER" id="PTHR47135">
    <property type="entry name" value="FIBRONECTIN TYPE III DOMAIN-CONTAINING PROTEIN 7"/>
    <property type="match status" value="1"/>
</dbReference>